<proteinExistence type="predicted"/>
<accession>A0AC61KY42</accession>
<comment type="caution">
    <text evidence="1">The sequence shown here is derived from an EMBL/GenBank/DDBJ whole genome shotgun (WGS) entry which is preliminary data.</text>
</comment>
<evidence type="ECO:0000313" key="2">
    <source>
        <dbReference type="Proteomes" id="UP000248329"/>
    </source>
</evidence>
<dbReference type="Proteomes" id="UP000248329">
    <property type="component" value="Unassembled WGS sequence"/>
</dbReference>
<gene>
    <name evidence="1" type="ORF">C4B59_16620</name>
</gene>
<reference evidence="1" key="1">
    <citation type="submission" date="2018-01" db="EMBL/GenBank/DDBJ databases">
        <authorList>
            <person name="Krukenberg V."/>
        </authorList>
    </citation>
    <scope>NUCLEOTIDE SEQUENCE</scope>
    <source>
        <strain evidence="1">E20ANME2</strain>
    </source>
</reference>
<evidence type="ECO:0000313" key="1">
    <source>
        <dbReference type="EMBL" id="PXF56629.1"/>
    </source>
</evidence>
<protein>
    <submittedName>
        <fullName evidence="1">Uncharacterized protein</fullName>
    </submittedName>
</protein>
<organism evidence="1 2">
    <name type="scientific">Candidatus Methanogaster sp</name>
    <dbReference type="NCBI Taxonomy" id="3386292"/>
    <lineage>
        <taxon>Archaea</taxon>
        <taxon>Methanobacteriati</taxon>
        <taxon>Methanobacteriota</taxon>
        <taxon>Stenosarchaea group</taxon>
        <taxon>Methanomicrobia</taxon>
        <taxon>Methanosarcinales</taxon>
        <taxon>ANME-2 cluster</taxon>
        <taxon>Candidatus Methanogasteraceae</taxon>
        <taxon>Candidatus Methanogaster</taxon>
    </lineage>
</organism>
<sequence length="68" mass="7869">MEVTMLFYSTIRCHNPRGWLVASVLYDEISVMNSFHTSFVLSEEPEIFGHNGWNEEDAAVLRKAEMMT</sequence>
<name>A0AC61KY42_9EURY</name>
<dbReference type="EMBL" id="PQXF01000093">
    <property type="protein sequence ID" value="PXF56629.1"/>
    <property type="molecule type" value="Genomic_DNA"/>
</dbReference>